<dbReference type="AlphaFoldDB" id="A0A4D7BXY1"/>
<keyword evidence="3" id="KW-1185">Reference proteome</keyword>
<accession>A0A4D7BXY1</accession>
<protein>
    <submittedName>
        <fullName evidence="2">Cbb3-type cytochrome c oxidase subunit 3</fullName>
    </submittedName>
</protein>
<dbReference type="InterPro" id="IPR008621">
    <property type="entry name" value="Cbb3-typ_cyt_oxidase_comp"/>
</dbReference>
<dbReference type="CDD" id="cd01324">
    <property type="entry name" value="cbb3_Oxidase_CcoQ"/>
    <property type="match status" value="1"/>
</dbReference>
<proteinExistence type="predicted"/>
<dbReference type="Pfam" id="PF05545">
    <property type="entry name" value="FixQ"/>
    <property type="match status" value="1"/>
</dbReference>
<dbReference type="Proteomes" id="UP000298714">
    <property type="component" value="Chromosome"/>
</dbReference>
<dbReference type="RefSeq" id="WP_222873095.1">
    <property type="nucleotide sequence ID" value="NZ_CP039704.1"/>
</dbReference>
<reference evidence="3" key="1">
    <citation type="submission" date="2019-04" db="EMBL/GenBank/DDBJ databases">
        <title>Complete genome sequence of Sphingomonas sp. W1-2-3.</title>
        <authorList>
            <person name="Im W.T."/>
        </authorList>
    </citation>
    <scope>NUCLEOTIDE SEQUENCE [LARGE SCALE GENOMIC DNA]</scope>
    <source>
        <strain evidence="3">W1-2-3</strain>
    </source>
</reference>
<gene>
    <name evidence="2" type="ORF">E6W36_14105</name>
</gene>
<name>A0A4D7BXY1_9SPHN</name>
<keyword evidence="1" id="KW-0472">Membrane</keyword>
<keyword evidence="1" id="KW-1133">Transmembrane helix</keyword>
<dbReference type="EMBL" id="CP039704">
    <property type="protein sequence ID" value="QCI80229.1"/>
    <property type="molecule type" value="Genomic_DNA"/>
</dbReference>
<evidence type="ECO:0000313" key="3">
    <source>
        <dbReference type="Proteomes" id="UP000298714"/>
    </source>
</evidence>
<sequence>MTYESLRTFGATAGLLILVAGFIVAVIYALWPGNRRKFERAAHLPMLSDKE</sequence>
<feature type="transmembrane region" description="Helical" evidence="1">
    <location>
        <begin position="12"/>
        <end position="31"/>
    </location>
</feature>
<keyword evidence="1" id="KW-0812">Transmembrane</keyword>
<evidence type="ECO:0000313" key="2">
    <source>
        <dbReference type="EMBL" id="QCI80229.1"/>
    </source>
</evidence>
<dbReference type="KEGG" id="hgn:E6W36_14105"/>
<evidence type="ECO:0000256" key="1">
    <source>
        <dbReference type="SAM" id="Phobius"/>
    </source>
</evidence>
<organism evidence="2 3">
    <name type="scientific">Hankyongella ginsenosidimutans</name>
    <dbReference type="NCBI Taxonomy" id="1763828"/>
    <lineage>
        <taxon>Bacteria</taxon>
        <taxon>Pseudomonadati</taxon>
        <taxon>Pseudomonadota</taxon>
        <taxon>Alphaproteobacteria</taxon>
        <taxon>Sphingomonadales</taxon>
        <taxon>Sphingomonadaceae</taxon>
        <taxon>Hankyongella</taxon>
    </lineage>
</organism>